<protein>
    <submittedName>
        <fullName evidence="1">Uncharacterized protein</fullName>
    </submittedName>
</protein>
<name>A0A6C0JMV1_9ZZZZ</name>
<dbReference type="AlphaFoldDB" id="A0A6C0JMV1"/>
<sequence length="405" mass="47983">MGFLEPVLHKLDMDACSPEKIKKKFIRGLYSDYYLLQYEKLGLCFNDYKNMLYRSAIFSYPEKEVLSFTPMKSVSLSVFMEENPVLSEHIWVNEYAEGIMIQLFYDNRVNKWIMGTKGGVGGNYGYGHGFNGSNVSKGSNDTFYDMFLDALHANRDETLNQLLLLELLPKDFSYTFILQNPNITNVTNVHHLYLVSVYHIDSLKNQVEFVPQVFYEKWPVFANISGIIEFPKSHHFSNYNDLKESMHGQGLESLIITNMRNGHHCRIKSESYELERKSKLIPALTQYQYLCMRRIDKVNDFLKYIPGKKKAFYTVQADFENLISEVHQYYCDHYIFKRANQYSKDKSKYFTHIYKIHHTIYLPSLKNERNRVDAIQRKRKIYKKTVRHYFESMEPRELLFILNLE</sequence>
<proteinExistence type="predicted"/>
<reference evidence="1" key="1">
    <citation type="journal article" date="2020" name="Nature">
        <title>Giant virus diversity and host interactions through global metagenomics.</title>
        <authorList>
            <person name="Schulz F."/>
            <person name="Roux S."/>
            <person name="Paez-Espino D."/>
            <person name="Jungbluth S."/>
            <person name="Walsh D.A."/>
            <person name="Denef V.J."/>
            <person name="McMahon K.D."/>
            <person name="Konstantinidis K.T."/>
            <person name="Eloe-Fadrosh E.A."/>
            <person name="Kyrpides N.C."/>
            <person name="Woyke T."/>
        </authorList>
    </citation>
    <scope>NUCLEOTIDE SEQUENCE</scope>
    <source>
        <strain evidence="1">GVMAG-M-3300027708-5</strain>
    </source>
</reference>
<dbReference type="EMBL" id="MN740406">
    <property type="protein sequence ID" value="QHU05004.1"/>
    <property type="molecule type" value="Genomic_DNA"/>
</dbReference>
<evidence type="ECO:0000313" key="1">
    <source>
        <dbReference type="EMBL" id="QHU05004.1"/>
    </source>
</evidence>
<organism evidence="1">
    <name type="scientific">viral metagenome</name>
    <dbReference type="NCBI Taxonomy" id="1070528"/>
    <lineage>
        <taxon>unclassified sequences</taxon>
        <taxon>metagenomes</taxon>
        <taxon>organismal metagenomes</taxon>
    </lineage>
</organism>
<accession>A0A6C0JMV1</accession>